<dbReference type="Pfam" id="PF00581">
    <property type="entry name" value="Rhodanese"/>
    <property type="match status" value="1"/>
</dbReference>
<dbReference type="PANTHER" id="PTHR11635">
    <property type="entry name" value="CAMP-DEPENDENT PROTEIN KINASE REGULATORY CHAIN"/>
    <property type="match status" value="1"/>
</dbReference>
<dbReference type="EMBL" id="UOFT01000061">
    <property type="protein sequence ID" value="VAW97722.1"/>
    <property type="molecule type" value="Genomic_DNA"/>
</dbReference>
<protein>
    <recommendedName>
        <fullName evidence="5">Cyclic nucleotide-binding domain-containing protein</fullName>
    </recommendedName>
</protein>
<sequence>MAKNSTINIERLMRLEPISALSSERLEELAKLADVERVSIGVSLFREGDLDNQTLYLLQGDVQLSSSDGSFDEVISSRHNSAKFPLDDSQPRQVSCVALGLVEFLRVDNSVLDYMMMWDQLAVQEELLGEKKEEVKAEEEKSSKDETKNKDSENKDGSLDDKATDDTGGEIAKAKEEGSGGDKEQPLVEDKDAVLEQKMDIEKEPKVVESTTAEPASQDDEQAAVTEISSDKIASAEIDNVAPVEKGAWMRRMRHIMAFKNLPPANIKDLLDRMETVKVKKGETVVHQGESGDTFYVLTDGEAQVTRTIELAQLKAGASFGEESLVSGGQRNASITMMTDGVLMKLSKQDFDHLLKEPMLNRVSPEEAKLRALKGDIWLDVRHASEYHHSSLPKANNIPLHEIRMRMDELDKNKQYICYCNTGRRSSAAAFILAQAGFHVSVLNGGVRVMPQDLVRK</sequence>
<dbReference type="PROSITE" id="PS50206">
    <property type="entry name" value="RHODANESE_3"/>
    <property type="match status" value="1"/>
</dbReference>
<dbReference type="GO" id="GO:0005829">
    <property type="term" value="C:cytosol"/>
    <property type="evidence" value="ECO:0007669"/>
    <property type="project" value="TreeGrafter"/>
</dbReference>
<dbReference type="Gene3D" id="2.60.120.10">
    <property type="entry name" value="Jelly Rolls"/>
    <property type="match status" value="2"/>
</dbReference>
<dbReference type="PROSITE" id="PS00888">
    <property type="entry name" value="CNMP_BINDING_1"/>
    <property type="match status" value="1"/>
</dbReference>
<dbReference type="InterPro" id="IPR018488">
    <property type="entry name" value="cNMP-bd_CS"/>
</dbReference>
<dbReference type="SUPFAM" id="SSF51206">
    <property type="entry name" value="cAMP-binding domain-like"/>
    <property type="match status" value="2"/>
</dbReference>
<evidence type="ECO:0000256" key="1">
    <source>
        <dbReference type="SAM" id="MobiDB-lite"/>
    </source>
</evidence>
<dbReference type="SUPFAM" id="SSF52821">
    <property type="entry name" value="Rhodanese/Cell cycle control phosphatase"/>
    <property type="match status" value="1"/>
</dbReference>
<feature type="domain" description="Cyclic nucleotide-binding" evidence="2">
    <location>
        <begin position="258"/>
        <end position="355"/>
    </location>
</feature>
<dbReference type="GO" id="GO:0005952">
    <property type="term" value="C:cAMP-dependent protein kinase complex"/>
    <property type="evidence" value="ECO:0007669"/>
    <property type="project" value="InterPro"/>
</dbReference>
<gene>
    <name evidence="4" type="ORF">MNBD_GAMMA23-609</name>
</gene>
<dbReference type="InterPro" id="IPR050503">
    <property type="entry name" value="cAMP-dep_PK_reg_su-like"/>
</dbReference>
<accession>A0A3B1ACT6</accession>
<evidence type="ECO:0000259" key="3">
    <source>
        <dbReference type="PROSITE" id="PS50206"/>
    </source>
</evidence>
<feature type="domain" description="Rhodanese" evidence="3">
    <location>
        <begin position="372"/>
        <end position="456"/>
    </location>
</feature>
<dbReference type="InterPro" id="IPR001763">
    <property type="entry name" value="Rhodanese-like_dom"/>
</dbReference>
<dbReference type="InterPro" id="IPR036873">
    <property type="entry name" value="Rhodanese-like_dom_sf"/>
</dbReference>
<dbReference type="AlphaFoldDB" id="A0A3B1ACT6"/>
<evidence type="ECO:0000313" key="4">
    <source>
        <dbReference type="EMBL" id="VAW97722.1"/>
    </source>
</evidence>
<dbReference type="InterPro" id="IPR014710">
    <property type="entry name" value="RmlC-like_jellyroll"/>
</dbReference>
<evidence type="ECO:0008006" key="5">
    <source>
        <dbReference type="Google" id="ProtNLM"/>
    </source>
</evidence>
<dbReference type="PROSITE" id="PS50042">
    <property type="entry name" value="CNMP_BINDING_3"/>
    <property type="match status" value="2"/>
</dbReference>
<feature type="region of interest" description="Disordered" evidence="1">
    <location>
        <begin position="133"/>
        <end position="167"/>
    </location>
</feature>
<feature type="region of interest" description="Disordered" evidence="1">
    <location>
        <begin position="198"/>
        <end position="223"/>
    </location>
</feature>
<name>A0A3B1ACT6_9ZZZZ</name>
<evidence type="ECO:0000259" key="2">
    <source>
        <dbReference type="PROSITE" id="PS50042"/>
    </source>
</evidence>
<dbReference type="SMART" id="SM00450">
    <property type="entry name" value="RHOD"/>
    <property type="match status" value="1"/>
</dbReference>
<proteinExistence type="predicted"/>
<reference evidence="4" key="1">
    <citation type="submission" date="2018-06" db="EMBL/GenBank/DDBJ databases">
        <authorList>
            <person name="Zhirakovskaya E."/>
        </authorList>
    </citation>
    <scope>NUCLEOTIDE SEQUENCE</scope>
</reference>
<dbReference type="InterPro" id="IPR018490">
    <property type="entry name" value="cNMP-bd_dom_sf"/>
</dbReference>
<feature type="compositionally biased region" description="Basic and acidic residues" evidence="1">
    <location>
        <begin position="198"/>
        <end position="207"/>
    </location>
</feature>
<organism evidence="4">
    <name type="scientific">hydrothermal vent metagenome</name>
    <dbReference type="NCBI Taxonomy" id="652676"/>
    <lineage>
        <taxon>unclassified sequences</taxon>
        <taxon>metagenomes</taxon>
        <taxon>ecological metagenomes</taxon>
    </lineage>
</organism>
<dbReference type="Pfam" id="PF00027">
    <property type="entry name" value="cNMP_binding"/>
    <property type="match status" value="1"/>
</dbReference>
<dbReference type="PANTHER" id="PTHR11635:SF152">
    <property type="entry name" value="CAMP-DEPENDENT PROTEIN KINASE TYPE I REGULATORY SUBUNIT-RELATED"/>
    <property type="match status" value="1"/>
</dbReference>
<dbReference type="SMART" id="SM00100">
    <property type="entry name" value="cNMP"/>
    <property type="match status" value="2"/>
</dbReference>
<feature type="compositionally biased region" description="Basic and acidic residues" evidence="1">
    <location>
        <begin position="133"/>
        <end position="165"/>
    </location>
</feature>
<dbReference type="InterPro" id="IPR000595">
    <property type="entry name" value="cNMP-bd_dom"/>
</dbReference>
<dbReference type="Gene3D" id="3.40.250.10">
    <property type="entry name" value="Rhodanese-like domain"/>
    <property type="match status" value="1"/>
</dbReference>
<dbReference type="CDD" id="cd00038">
    <property type="entry name" value="CAP_ED"/>
    <property type="match status" value="2"/>
</dbReference>
<feature type="domain" description="Cyclic nucleotide-binding" evidence="2">
    <location>
        <begin position="17"/>
        <end position="117"/>
    </location>
</feature>